<dbReference type="Proteomes" id="UP000051166">
    <property type="component" value="Unassembled WGS sequence"/>
</dbReference>
<evidence type="ECO:0000256" key="5">
    <source>
        <dbReference type="ARBA" id="ARBA00023186"/>
    </source>
</evidence>
<dbReference type="Pfam" id="PF02561">
    <property type="entry name" value="FliS"/>
    <property type="match status" value="1"/>
</dbReference>
<keyword evidence="5" id="KW-0143">Chaperone</keyword>
<dbReference type="NCBIfam" id="TIGR00208">
    <property type="entry name" value="fliS"/>
    <property type="match status" value="1"/>
</dbReference>
<dbReference type="GO" id="GO:0044780">
    <property type="term" value="P:bacterial-type flagellum assembly"/>
    <property type="evidence" value="ECO:0007669"/>
    <property type="project" value="InterPro"/>
</dbReference>
<dbReference type="GO" id="GO:0071973">
    <property type="term" value="P:bacterial-type flagellum-dependent cell motility"/>
    <property type="evidence" value="ECO:0007669"/>
    <property type="project" value="TreeGrafter"/>
</dbReference>
<evidence type="ECO:0000313" key="8">
    <source>
        <dbReference type="Proteomes" id="UP000051166"/>
    </source>
</evidence>
<dbReference type="EMBL" id="AZFQ01000034">
    <property type="protein sequence ID" value="KRL99116.1"/>
    <property type="molecule type" value="Genomic_DNA"/>
</dbReference>
<gene>
    <name evidence="7" type="ORF">FD50_GL000396</name>
</gene>
<dbReference type="InterPro" id="IPR003713">
    <property type="entry name" value="FliS"/>
</dbReference>
<evidence type="ECO:0000256" key="4">
    <source>
        <dbReference type="ARBA" id="ARBA00022795"/>
    </source>
</evidence>
<accession>A0A0R1V0H2</accession>
<sequence length="133" mass="15264">MLIFKGDLKMGYQEVSNSYLKNQVMSASPHKLIVLLYEGAIKNLKRAELSLTNQNALQAHQQLVKAQDIISELRSALNEKIDSKLPQELGQLYDFMERQLVRANVNKDKDLIAPVIKMLEELLDAWRQIKVND</sequence>
<keyword evidence="4 6" id="KW-1005">Bacterial flagellum biogenesis</keyword>
<dbReference type="PANTHER" id="PTHR34773:SF1">
    <property type="entry name" value="FLAGELLAR SECRETION CHAPERONE FLIS"/>
    <property type="match status" value="1"/>
</dbReference>
<protein>
    <recommendedName>
        <fullName evidence="6">Flagellar secretion chaperone FliS</fullName>
    </recommendedName>
</protein>
<dbReference type="PATRIC" id="fig|1423801.4.peg.403"/>
<proteinExistence type="inferred from homology"/>
<dbReference type="PANTHER" id="PTHR34773">
    <property type="entry name" value="FLAGELLAR SECRETION CHAPERONE FLIS"/>
    <property type="match status" value="1"/>
</dbReference>
<comment type="similarity">
    <text evidence="2 6">Belongs to the FliS family.</text>
</comment>
<dbReference type="GO" id="GO:0005829">
    <property type="term" value="C:cytosol"/>
    <property type="evidence" value="ECO:0007669"/>
    <property type="project" value="UniProtKB-SubCell"/>
</dbReference>
<evidence type="ECO:0000256" key="6">
    <source>
        <dbReference type="PIRNR" id="PIRNR039090"/>
    </source>
</evidence>
<name>A0A0R1V0H2_9LACO</name>
<dbReference type="AlphaFoldDB" id="A0A0R1V0H2"/>
<dbReference type="PIRSF" id="PIRSF039090">
    <property type="entry name" value="Flis"/>
    <property type="match status" value="1"/>
</dbReference>
<dbReference type="Gene3D" id="1.20.120.340">
    <property type="entry name" value="Flagellar protein FliS"/>
    <property type="match status" value="1"/>
</dbReference>
<evidence type="ECO:0000256" key="2">
    <source>
        <dbReference type="ARBA" id="ARBA00008787"/>
    </source>
</evidence>
<dbReference type="STRING" id="1423801.FD50_GL000396"/>
<reference evidence="7 8" key="1">
    <citation type="journal article" date="2015" name="Genome Announc.">
        <title>Expanding the biotechnology potential of lactobacilli through comparative genomics of 213 strains and associated genera.</title>
        <authorList>
            <person name="Sun Z."/>
            <person name="Harris H.M."/>
            <person name="McCann A."/>
            <person name="Guo C."/>
            <person name="Argimon S."/>
            <person name="Zhang W."/>
            <person name="Yang X."/>
            <person name="Jeffery I.B."/>
            <person name="Cooney J.C."/>
            <person name="Kagawa T.F."/>
            <person name="Liu W."/>
            <person name="Song Y."/>
            <person name="Salvetti E."/>
            <person name="Wrobel A."/>
            <person name="Rasinkangas P."/>
            <person name="Parkhill J."/>
            <person name="Rea M.C."/>
            <person name="O'Sullivan O."/>
            <person name="Ritari J."/>
            <person name="Douillard F.P."/>
            <person name="Paul Ross R."/>
            <person name="Yang R."/>
            <person name="Briner A.E."/>
            <person name="Felis G.E."/>
            <person name="de Vos W.M."/>
            <person name="Barrangou R."/>
            <person name="Klaenhammer T.R."/>
            <person name="Caufield P.W."/>
            <person name="Cui Y."/>
            <person name="Zhang H."/>
            <person name="O'Toole P.W."/>
        </authorList>
    </citation>
    <scope>NUCLEOTIDE SEQUENCE [LARGE SCALE GENOMIC DNA]</scope>
    <source>
        <strain evidence="7 8">DSM 16230</strain>
    </source>
</reference>
<evidence type="ECO:0000313" key="7">
    <source>
        <dbReference type="EMBL" id="KRL99116.1"/>
    </source>
</evidence>
<keyword evidence="3 6" id="KW-0963">Cytoplasm</keyword>
<evidence type="ECO:0000256" key="3">
    <source>
        <dbReference type="ARBA" id="ARBA00022490"/>
    </source>
</evidence>
<comment type="caution">
    <text evidence="7">The sequence shown here is derived from an EMBL/GenBank/DDBJ whole genome shotgun (WGS) entry which is preliminary data.</text>
</comment>
<comment type="subcellular location">
    <subcellularLocation>
        <location evidence="1 6">Cytoplasm</location>
        <location evidence="1 6">Cytosol</location>
    </subcellularLocation>
</comment>
<dbReference type="CDD" id="cd16098">
    <property type="entry name" value="FliS"/>
    <property type="match status" value="1"/>
</dbReference>
<keyword evidence="8" id="KW-1185">Reference proteome</keyword>
<dbReference type="SUPFAM" id="SSF101116">
    <property type="entry name" value="Flagellar export chaperone FliS"/>
    <property type="match status" value="1"/>
</dbReference>
<dbReference type="InterPro" id="IPR036584">
    <property type="entry name" value="FliS_sf"/>
</dbReference>
<organism evidence="7 8">
    <name type="scientific">Liquorilactobacillus satsumensis DSM 16230 = JCM 12392</name>
    <dbReference type="NCBI Taxonomy" id="1423801"/>
    <lineage>
        <taxon>Bacteria</taxon>
        <taxon>Bacillati</taxon>
        <taxon>Bacillota</taxon>
        <taxon>Bacilli</taxon>
        <taxon>Lactobacillales</taxon>
        <taxon>Lactobacillaceae</taxon>
        <taxon>Liquorilactobacillus</taxon>
    </lineage>
</organism>
<evidence type="ECO:0000256" key="1">
    <source>
        <dbReference type="ARBA" id="ARBA00004514"/>
    </source>
</evidence>